<dbReference type="Proteomes" id="UP000182045">
    <property type="component" value="Unassembled WGS sequence"/>
</dbReference>
<dbReference type="InterPro" id="IPR051906">
    <property type="entry name" value="TolC-like"/>
</dbReference>
<dbReference type="Gene3D" id="1.20.1600.10">
    <property type="entry name" value="Outer membrane efflux proteins (OEP)"/>
    <property type="match status" value="1"/>
</dbReference>
<evidence type="ECO:0000256" key="6">
    <source>
        <dbReference type="ARBA" id="ARBA00023136"/>
    </source>
</evidence>
<accession>A0ABP2BVR2</accession>
<evidence type="ECO:0000256" key="3">
    <source>
        <dbReference type="ARBA" id="ARBA00022448"/>
    </source>
</evidence>
<evidence type="ECO:0000256" key="2">
    <source>
        <dbReference type="ARBA" id="ARBA00007613"/>
    </source>
</evidence>
<comment type="subcellular location">
    <subcellularLocation>
        <location evidence="1">Cell outer membrane</location>
    </subcellularLocation>
</comment>
<sequence>MSRTETMTARAALACKTEHSPRLGQRWRLAVTASGLALTLAGCTGTPMAVTEMSAALSAELAVASAEAGAPVALSEGFASAVARAVETNAGYRAAFAQEREALSQVGVAESVRKPQLSADANLGGLQEFDSEGDEVTGLSGGISLSQLLYDGGESTAAINRATAEALGARAERMSQANALALEVARAWIDVWQFDERVQLLRFRTSEMESMVGQMERMAADGFVDRAALDSARRQIVDVQLEETRLQADLADAQVRFRQHFRQPPGRLSRPAEIVTPAVARAEADAWQNAPSLEARAAGLIAARHGVEEAEAAFRPRIRLQTGLRTPMDTEDPASGNFGLGFDYSFFDGRRRVHQLEAAIARRAAVEDQLRQEQAALEAELAAAVTRLSGIERSMPLVAEQIRLSASEAETSRSQITTGQSTLRQLVEAEVENYRAQDRQIAMRAERQMLLLTIAARTGELGRRIGLPTEQPAEEREARTLASQDQ</sequence>
<keyword evidence="7" id="KW-0998">Cell outer membrane</keyword>
<gene>
    <name evidence="10" type="ORF">Ga0058931_1298</name>
</gene>
<dbReference type="SUPFAM" id="SSF56954">
    <property type="entry name" value="Outer membrane efflux proteins (OEP)"/>
    <property type="match status" value="1"/>
</dbReference>
<keyword evidence="3" id="KW-0813">Transport</keyword>
<evidence type="ECO:0000256" key="1">
    <source>
        <dbReference type="ARBA" id="ARBA00004442"/>
    </source>
</evidence>
<keyword evidence="8" id="KW-0175">Coiled coil</keyword>
<keyword evidence="11" id="KW-1185">Reference proteome</keyword>
<dbReference type="PANTHER" id="PTHR30026:SF22">
    <property type="entry name" value="OUTER MEMBRANE EFFLUX PROTEIN"/>
    <property type="match status" value="1"/>
</dbReference>
<dbReference type="EMBL" id="FBYC01000004">
    <property type="protein sequence ID" value="CUX80727.1"/>
    <property type="molecule type" value="Genomic_DNA"/>
</dbReference>
<name>A0ABP2BVR2_9RHOB</name>
<keyword evidence="4" id="KW-1134">Transmembrane beta strand</keyword>
<evidence type="ECO:0000313" key="11">
    <source>
        <dbReference type="Proteomes" id="UP000182045"/>
    </source>
</evidence>
<evidence type="ECO:0000256" key="8">
    <source>
        <dbReference type="SAM" id="Coils"/>
    </source>
</evidence>
<keyword evidence="5" id="KW-0812">Transmembrane</keyword>
<comment type="caution">
    <text evidence="10">The sequence shown here is derived from an EMBL/GenBank/DDBJ whole genome shotgun (WGS) entry which is preliminary data.</text>
</comment>
<proteinExistence type="inferred from homology"/>
<feature type="coiled-coil region" evidence="8">
    <location>
        <begin position="356"/>
        <end position="387"/>
    </location>
</feature>
<dbReference type="InterPro" id="IPR003423">
    <property type="entry name" value="OMP_efflux"/>
</dbReference>
<evidence type="ECO:0000256" key="9">
    <source>
        <dbReference type="SAM" id="MobiDB-lite"/>
    </source>
</evidence>
<organism evidence="10 11">
    <name type="scientific">Roseibaca calidilacus</name>
    <dbReference type="NCBI Taxonomy" id="1666912"/>
    <lineage>
        <taxon>Bacteria</taxon>
        <taxon>Pseudomonadati</taxon>
        <taxon>Pseudomonadota</taxon>
        <taxon>Alphaproteobacteria</taxon>
        <taxon>Rhodobacterales</taxon>
        <taxon>Paracoccaceae</taxon>
        <taxon>Roseinatronobacter</taxon>
    </lineage>
</organism>
<dbReference type="PANTHER" id="PTHR30026">
    <property type="entry name" value="OUTER MEMBRANE PROTEIN TOLC"/>
    <property type="match status" value="1"/>
</dbReference>
<comment type="similarity">
    <text evidence="2">Belongs to the outer membrane factor (OMF) (TC 1.B.17) family.</text>
</comment>
<evidence type="ECO:0000256" key="5">
    <source>
        <dbReference type="ARBA" id="ARBA00022692"/>
    </source>
</evidence>
<dbReference type="Pfam" id="PF02321">
    <property type="entry name" value="OEP"/>
    <property type="match status" value="2"/>
</dbReference>
<keyword evidence="6" id="KW-0472">Membrane</keyword>
<evidence type="ECO:0000256" key="4">
    <source>
        <dbReference type="ARBA" id="ARBA00022452"/>
    </source>
</evidence>
<protein>
    <submittedName>
        <fullName evidence="10">Outer membrane protein TolC</fullName>
    </submittedName>
</protein>
<evidence type="ECO:0000256" key="7">
    <source>
        <dbReference type="ARBA" id="ARBA00023237"/>
    </source>
</evidence>
<evidence type="ECO:0000313" key="10">
    <source>
        <dbReference type="EMBL" id="CUX80727.1"/>
    </source>
</evidence>
<feature type="region of interest" description="Disordered" evidence="9">
    <location>
        <begin position="463"/>
        <end position="486"/>
    </location>
</feature>
<reference evidence="10 11" key="1">
    <citation type="submission" date="2016-01" db="EMBL/GenBank/DDBJ databases">
        <authorList>
            <person name="Varghese N."/>
        </authorList>
    </citation>
    <scope>NUCLEOTIDE SEQUENCE [LARGE SCALE GENOMIC DNA]</scope>
    <source>
        <strain evidence="10 11">HL-91</strain>
    </source>
</reference>